<reference evidence="2 3" key="1">
    <citation type="submission" date="2016-10" db="EMBL/GenBank/DDBJ databases">
        <authorList>
            <person name="de Groot N.N."/>
        </authorList>
    </citation>
    <scope>NUCLEOTIDE SEQUENCE [LARGE SCALE GENOMIC DNA]</scope>
    <source>
        <strain evidence="2 3">DSM 19033</strain>
    </source>
</reference>
<name>A0A1H4HLY2_9SPHI</name>
<protein>
    <submittedName>
        <fullName evidence="2">Uncharacterized protein</fullName>
    </submittedName>
</protein>
<keyword evidence="1" id="KW-0175">Coiled coil</keyword>
<feature type="coiled-coil region" evidence="1">
    <location>
        <begin position="123"/>
        <end position="150"/>
    </location>
</feature>
<dbReference type="RefSeq" id="WP_090560159.1">
    <property type="nucleotide sequence ID" value="NZ_FNRA01000026.1"/>
</dbReference>
<accession>A0A1H4HLY2</accession>
<organism evidence="2 3">
    <name type="scientific">Pedobacter hartonius</name>
    <dbReference type="NCBI Taxonomy" id="425514"/>
    <lineage>
        <taxon>Bacteria</taxon>
        <taxon>Pseudomonadati</taxon>
        <taxon>Bacteroidota</taxon>
        <taxon>Sphingobacteriia</taxon>
        <taxon>Sphingobacteriales</taxon>
        <taxon>Sphingobacteriaceae</taxon>
        <taxon>Pedobacter</taxon>
    </lineage>
</organism>
<keyword evidence="3" id="KW-1185">Reference proteome</keyword>
<dbReference type="EMBL" id="FNRA01000026">
    <property type="protein sequence ID" value="SEB22082.1"/>
    <property type="molecule type" value="Genomic_DNA"/>
</dbReference>
<sequence length="257" mass="31105">MSINYFKPRDRFDFSNDTLDIGNPISWSRKDFLKHLFKRIFAISEKRIEDFYQRHLNYYLEQHPDDGNEETFFRYLWDLIDRQLNVLLLKDIYDKDHIRNEREIKQLKKFTEVLILHDQWNLHKSTEAAVAAQQLEIHALNQENIQLNAELAEYRQWDGYIDIREGQVLPLLDLFIKMQALETIEGDQLLITHAQNTWAKMISKYFREVDNKNKGQTKEIKIERLRYYLRGIDPQDPIKREHDIPKKHQLYTISRSI</sequence>
<gene>
    <name evidence="2" type="ORF">SAMN05443550_1263</name>
</gene>
<evidence type="ECO:0000313" key="2">
    <source>
        <dbReference type="EMBL" id="SEB22082.1"/>
    </source>
</evidence>
<proteinExistence type="predicted"/>
<evidence type="ECO:0000256" key="1">
    <source>
        <dbReference type="SAM" id="Coils"/>
    </source>
</evidence>
<dbReference type="AlphaFoldDB" id="A0A1H4HLY2"/>
<evidence type="ECO:0000313" key="3">
    <source>
        <dbReference type="Proteomes" id="UP000198850"/>
    </source>
</evidence>
<dbReference type="Proteomes" id="UP000198850">
    <property type="component" value="Unassembled WGS sequence"/>
</dbReference>
<dbReference type="OrthoDB" id="751263at2"/>